<keyword evidence="2" id="KW-1185">Reference proteome</keyword>
<evidence type="ECO:0000313" key="2">
    <source>
        <dbReference type="Proteomes" id="UP000217935"/>
    </source>
</evidence>
<accession>A0A291G9X5</accession>
<dbReference type="STRING" id="1758178.GCA_001550095_02688"/>
<gene>
    <name evidence="1" type="ORF">CEW89_04240</name>
</gene>
<sequence length="132" mass="13419">MTSAQLGPAAISVEELRAPVMPASEDRIAHASVPLATVPETAVTAPSAAPLAPAVSPAPVSVAVSKGSMSGFDLTLPEPRGMTVLYSDAPLGAASQPHLPSMSPDIAAYSGSTYLGVTEVQTMPDYLIGVYR</sequence>
<protein>
    <submittedName>
        <fullName evidence="1">Uncharacterized protein</fullName>
    </submittedName>
</protein>
<reference evidence="1 2" key="1">
    <citation type="submission" date="2017-06" db="EMBL/GenBank/DDBJ databases">
        <title>Celeribacter sp. TSPH2 complete genome sequence.</title>
        <authorList>
            <person name="Woo J.-H."/>
            <person name="Kim H.-S."/>
        </authorList>
    </citation>
    <scope>NUCLEOTIDE SEQUENCE [LARGE SCALE GENOMIC DNA]</scope>
    <source>
        <strain evidence="1 2">TSPH2</strain>
    </source>
</reference>
<proteinExistence type="predicted"/>
<dbReference type="AlphaFoldDB" id="A0A291G9X5"/>
<evidence type="ECO:0000313" key="1">
    <source>
        <dbReference type="EMBL" id="ATG46840.1"/>
    </source>
</evidence>
<name>A0A291G9X5_9RHOB</name>
<dbReference type="EMBL" id="CP022196">
    <property type="protein sequence ID" value="ATG46840.1"/>
    <property type="molecule type" value="Genomic_DNA"/>
</dbReference>
<dbReference type="KEGG" id="ceh:CEW89_04240"/>
<organism evidence="1 2">
    <name type="scientific">Celeribacter ethanolicus</name>
    <dbReference type="NCBI Taxonomy" id="1758178"/>
    <lineage>
        <taxon>Bacteria</taxon>
        <taxon>Pseudomonadati</taxon>
        <taxon>Pseudomonadota</taxon>
        <taxon>Alphaproteobacteria</taxon>
        <taxon>Rhodobacterales</taxon>
        <taxon>Roseobacteraceae</taxon>
        <taxon>Celeribacter</taxon>
    </lineage>
</organism>
<dbReference type="Proteomes" id="UP000217935">
    <property type="component" value="Chromosome"/>
</dbReference>